<evidence type="ECO:0000256" key="8">
    <source>
        <dbReference type="HAMAP-Rule" id="MF_00238"/>
    </source>
</evidence>
<keyword evidence="8" id="KW-0963">Cytoplasm</keyword>
<evidence type="ECO:0000259" key="9">
    <source>
        <dbReference type="Pfam" id="PF02224"/>
    </source>
</evidence>
<dbReference type="Gene3D" id="3.40.50.300">
    <property type="entry name" value="P-loop containing nucleotide triphosphate hydrolases"/>
    <property type="match status" value="1"/>
</dbReference>
<reference evidence="11" key="1">
    <citation type="journal article" date="2019" name="Int. J. Syst. Evol. Microbiol.">
        <title>The Global Catalogue of Microorganisms (GCM) 10K type strain sequencing project: providing services to taxonomists for standard genome sequencing and annotation.</title>
        <authorList>
            <consortium name="The Broad Institute Genomics Platform"/>
            <consortium name="The Broad Institute Genome Sequencing Center for Infectious Disease"/>
            <person name="Wu L."/>
            <person name="Ma J."/>
        </authorList>
    </citation>
    <scope>NUCLEOTIDE SEQUENCE [LARGE SCALE GENOMIC DNA]</scope>
    <source>
        <strain evidence="11">TISTR 1514</strain>
    </source>
</reference>
<evidence type="ECO:0000313" key="11">
    <source>
        <dbReference type="Proteomes" id="UP001597492"/>
    </source>
</evidence>
<comment type="catalytic activity">
    <reaction evidence="7 8">
        <text>CMP + ATP = CDP + ADP</text>
        <dbReference type="Rhea" id="RHEA:11600"/>
        <dbReference type="ChEBI" id="CHEBI:30616"/>
        <dbReference type="ChEBI" id="CHEBI:58069"/>
        <dbReference type="ChEBI" id="CHEBI:60377"/>
        <dbReference type="ChEBI" id="CHEBI:456216"/>
        <dbReference type="EC" id="2.7.4.25"/>
    </reaction>
</comment>
<feature type="domain" description="Cytidylate kinase" evidence="9">
    <location>
        <begin position="6"/>
        <end position="219"/>
    </location>
</feature>
<comment type="catalytic activity">
    <reaction evidence="6 8">
        <text>dCMP + ATP = dCDP + ADP</text>
        <dbReference type="Rhea" id="RHEA:25094"/>
        <dbReference type="ChEBI" id="CHEBI:30616"/>
        <dbReference type="ChEBI" id="CHEBI:57566"/>
        <dbReference type="ChEBI" id="CHEBI:58593"/>
        <dbReference type="ChEBI" id="CHEBI:456216"/>
        <dbReference type="EC" id="2.7.4.25"/>
    </reaction>
</comment>
<comment type="similarity">
    <text evidence="1 8">Belongs to the cytidylate kinase family. Type 1 subfamily.</text>
</comment>
<feature type="binding site" evidence="8">
    <location>
        <begin position="10"/>
        <end position="18"/>
    </location>
    <ligand>
        <name>ATP</name>
        <dbReference type="ChEBI" id="CHEBI:30616"/>
    </ligand>
</feature>
<keyword evidence="5 8" id="KW-0067">ATP-binding</keyword>
<keyword evidence="4 8" id="KW-0418">Kinase</keyword>
<dbReference type="InterPro" id="IPR003136">
    <property type="entry name" value="Cytidylate_kin"/>
</dbReference>
<evidence type="ECO:0000256" key="3">
    <source>
        <dbReference type="ARBA" id="ARBA00022741"/>
    </source>
</evidence>
<proteinExistence type="inferred from homology"/>
<evidence type="ECO:0000256" key="2">
    <source>
        <dbReference type="ARBA" id="ARBA00022679"/>
    </source>
</evidence>
<dbReference type="HAMAP" id="MF_00238">
    <property type="entry name" value="Cytidyl_kinase_type1"/>
    <property type="match status" value="1"/>
</dbReference>
<evidence type="ECO:0000256" key="5">
    <source>
        <dbReference type="ARBA" id="ARBA00022840"/>
    </source>
</evidence>
<organism evidence="10 11">
    <name type="scientific">Gulosibacter faecalis</name>
    <dbReference type="NCBI Taxonomy" id="272240"/>
    <lineage>
        <taxon>Bacteria</taxon>
        <taxon>Bacillati</taxon>
        <taxon>Actinomycetota</taxon>
        <taxon>Actinomycetes</taxon>
        <taxon>Micrococcales</taxon>
        <taxon>Microbacteriaceae</taxon>
        <taxon>Gulosibacter</taxon>
    </lineage>
</organism>
<dbReference type="GO" id="GO:0016301">
    <property type="term" value="F:kinase activity"/>
    <property type="evidence" value="ECO:0007669"/>
    <property type="project" value="UniProtKB-KW"/>
</dbReference>
<comment type="caution">
    <text evidence="10">The sequence shown here is derived from an EMBL/GenBank/DDBJ whole genome shotgun (WGS) entry which is preliminary data.</text>
</comment>
<dbReference type="CDD" id="cd02020">
    <property type="entry name" value="CMPK"/>
    <property type="match status" value="1"/>
</dbReference>
<keyword evidence="11" id="KW-1185">Reference proteome</keyword>
<evidence type="ECO:0000256" key="1">
    <source>
        <dbReference type="ARBA" id="ARBA00009427"/>
    </source>
</evidence>
<evidence type="ECO:0000256" key="7">
    <source>
        <dbReference type="ARBA" id="ARBA00048478"/>
    </source>
</evidence>
<keyword evidence="3 8" id="KW-0547">Nucleotide-binding</keyword>
<evidence type="ECO:0000256" key="4">
    <source>
        <dbReference type="ARBA" id="ARBA00022777"/>
    </source>
</evidence>
<dbReference type="SUPFAM" id="SSF52540">
    <property type="entry name" value="P-loop containing nucleoside triphosphate hydrolases"/>
    <property type="match status" value="1"/>
</dbReference>
<dbReference type="NCBIfam" id="TIGR00017">
    <property type="entry name" value="cmk"/>
    <property type="match status" value="1"/>
</dbReference>
<comment type="subcellular location">
    <subcellularLocation>
        <location evidence="8">Cytoplasm</location>
    </subcellularLocation>
</comment>
<dbReference type="EMBL" id="JBHUNE010000008">
    <property type="protein sequence ID" value="MFD2759118.1"/>
    <property type="molecule type" value="Genomic_DNA"/>
</dbReference>
<dbReference type="EC" id="2.7.4.25" evidence="8"/>
<evidence type="ECO:0000256" key="6">
    <source>
        <dbReference type="ARBA" id="ARBA00047615"/>
    </source>
</evidence>
<dbReference type="RefSeq" id="WP_019617298.1">
    <property type="nucleotide sequence ID" value="NZ_JBHUNE010000008.1"/>
</dbReference>
<dbReference type="InterPro" id="IPR011994">
    <property type="entry name" value="Cytidylate_kinase_dom"/>
</dbReference>
<accession>A0ABW5V1C5</accession>
<evidence type="ECO:0000313" key="10">
    <source>
        <dbReference type="EMBL" id="MFD2759118.1"/>
    </source>
</evidence>
<dbReference type="Pfam" id="PF02224">
    <property type="entry name" value="Cytidylate_kin"/>
    <property type="match status" value="1"/>
</dbReference>
<name>A0ABW5V1C5_9MICO</name>
<dbReference type="Proteomes" id="UP001597492">
    <property type="component" value="Unassembled WGS sequence"/>
</dbReference>
<gene>
    <name evidence="8 10" type="primary">cmk</name>
    <name evidence="10" type="ORF">ACFSW7_12100</name>
</gene>
<dbReference type="InterPro" id="IPR027417">
    <property type="entry name" value="P-loop_NTPase"/>
</dbReference>
<keyword evidence="2 8" id="KW-0808">Transferase</keyword>
<sequence length="224" mass="24203">MTATTVAIDGPAGSGKSTVSREVARRLGWQLLDTGSVYRALTWFGLQRGVDLDNEQSVIELVPEFLAAWRLSLNPDESWVRVGDADVTAAIRTTEISSQVSKVARIIPVREAVNERFRELMFGTDAPGIVAEGRDITTVVAPDAAVRILLTADEAVRIRRRQAEQQGDDAAQVAASVAARDARDSQVVNFTTAADGVRVVDSTTLDLDTVIDTVLGLIRERSAE</sequence>
<protein>
    <recommendedName>
        <fullName evidence="8">Cytidylate kinase</fullName>
        <shortName evidence="8">CK</shortName>
        <ecNumber evidence="8">2.7.4.25</ecNumber>
    </recommendedName>
    <alternativeName>
        <fullName evidence="8">Cytidine monophosphate kinase</fullName>
        <shortName evidence="8">CMP kinase</shortName>
    </alternativeName>
</protein>